<proteinExistence type="predicted"/>
<dbReference type="Gene3D" id="3.40.91.80">
    <property type="match status" value="1"/>
</dbReference>
<dbReference type="InterPro" id="IPR011335">
    <property type="entry name" value="Restrct_endonuc-II-like"/>
</dbReference>
<comment type="caution">
    <text evidence="2">The sequence shown here is derived from an EMBL/GenBank/DDBJ whole genome shotgun (WGS) entry which is preliminary data.</text>
</comment>
<feature type="domain" description="Restriction endonuclease type II EcoRII C-terminal" evidence="1">
    <location>
        <begin position="6"/>
        <end position="82"/>
    </location>
</feature>
<dbReference type="SUPFAM" id="SSF52980">
    <property type="entry name" value="Restriction endonuclease-like"/>
    <property type="match status" value="1"/>
</dbReference>
<gene>
    <name evidence="2" type="ORF">LNO68_03455</name>
</gene>
<dbReference type="RefSeq" id="WP_255034575.1">
    <property type="nucleotide sequence ID" value="NZ_CP101414.1"/>
</dbReference>
<dbReference type="InterPro" id="IPR038365">
    <property type="entry name" value="EcoRII_C_sf"/>
</dbReference>
<dbReference type="InterPro" id="IPR015109">
    <property type="entry name" value="Restrct_endonuc_II_EcoRII_C"/>
</dbReference>
<organism evidence="2 3">
    <name type="scientific">Mycoplasma bradburyae</name>
    <dbReference type="NCBI Taxonomy" id="2963128"/>
    <lineage>
        <taxon>Bacteria</taxon>
        <taxon>Bacillati</taxon>
        <taxon>Mycoplasmatota</taxon>
        <taxon>Mollicutes</taxon>
        <taxon>Mycoplasmataceae</taxon>
        <taxon>Mycoplasma</taxon>
    </lineage>
</organism>
<name>A0ABT5GBH6_9MOLU</name>
<sequence length="142" mass="17091">MINKRNTILISAKTTLRERWQEVPEEMMRTGAREMFLVTLDEQISESVLDNLYQSNINVVTTRNIKNERYKNNHRVLTFEELLGVYDANKKCWDNYFHNAEEKELISNNIKKQILKHENKEFIKKYYQKRLSEIDKKYGKNG</sequence>
<protein>
    <recommendedName>
        <fullName evidence="1">Restriction endonuclease type II EcoRII C-terminal domain-containing protein</fullName>
    </recommendedName>
</protein>
<dbReference type="EMBL" id="JAJHZM010000014">
    <property type="protein sequence ID" value="MDC4182223.1"/>
    <property type="molecule type" value="Genomic_DNA"/>
</dbReference>
<dbReference type="Proteomes" id="UP001220940">
    <property type="component" value="Unassembled WGS sequence"/>
</dbReference>
<evidence type="ECO:0000313" key="3">
    <source>
        <dbReference type="Proteomes" id="UP001220940"/>
    </source>
</evidence>
<evidence type="ECO:0000259" key="1">
    <source>
        <dbReference type="Pfam" id="PF09019"/>
    </source>
</evidence>
<dbReference type="Pfam" id="PF09019">
    <property type="entry name" value="EcoRII-C"/>
    <property type="match status" value="1"/>
</dbReference>
<evidence type="ECO:0000313" key="2">
    <source>
        <dbReference type="EMBL" id="MDC4182223.1"/>
    </source>
</evidence>
<reference evidence="2" key="1">
    <citation type="submission" date="2021-11" db="EMBL/GenBank/DDBJ databases">
        <title>Description of Mycoplasma bradburyaesp. nov.from sea birds: a tribute to a great mycoplasmologist.</title>
        <authorList>
            <person name="Ramirez A.S."/>
            <person name="Poveda C."/>
            <person name="Suarez-Perez A."/>
            <person name="Rosales R.S."/>
            <person name="Dijkman R."/>
            <person name="Feberwee A."/>
            <person name="Spergser J."/>
            <person name="Szostak M.P."/>
            <person name="Ressel L."/>
            <person name="Calabuig P."/>
            <person name="Catania S."/>
            <person name="Gobbo F."/>
            <person name="Timofte D."/>
            <person name="Poveda J.B."/>
        </authorList>
    </citation>
    <scope>NUCLEOTIDE SEQUENCE [LARGE SCALE GENOMIC DNA]</scope>
    <source>
        <strain evidence="2">T158</strain>
    </source>
</reference>
<accession>A0ABT5GBH6</accession>
<keyword evidence="3" id="KW-1185">Reference proteome</keyword>